<dbReference type="Gene3D" id="1.50.40.10">
    <property type="entry name" value="Mitochondrial carrier domain"/>
    <property type="match status" value="1"/>
</dbReference>
<feature type="repeat" description="Solcar" evidence="8">
    <location>
        <begin position="180"/>
        <end position="265"/>
    </location>
</feature>
<sequence>MYPLDTIKTRLQAEASQVVRPAAGAGLLAQAGALYRGCPASLFGQIPYGMLTFGSYEVYKELISTSFPNVSKTFTYFISAILGDITGSFWLVPSEIVKLRLQSGGGGGLGLAGTIGDILATSGPGGFYKGYTGQIARDVPFRAIQLTTYETLKTLYSRLRNARRVAAGLDPLEGAEAGKLSGLEGAVLGAVAGSFSAGVTTPLDVIKTRMMMGGGAAGRSVLDVTRALVEKEGPMAVWKGLVPRVTYVGPSVAIFFMTYEVVKNIVVDGQIRLAQEKEAAAAGTAQQLPAKGSAKLVSMKKKV</sequence>
<protein>
    <recommendedName>
        <fullName evidence="11">Mitochondrial carrier protein</fullName>
    </recommendedName>
</protein>
<evidence type="ECO:0000313" key="10">
    <source>
        <dbReference type="EMBL" id="CAE0651377.1"/>
    </source>
</evidence>
<keyword evidence="3 9" id="KW-0813">Transport</keyword>
<evidence type="ECO:0000256" key="6">
    <source>
        <dbReference type="ARBA" id="ARBA00022989"/>
    </source>
</evidence>
<evidence type="ECO:0000256" key="5">
    <source>
        <dbReference type="ARBA" id="ARBA00022737"/>
    </source>
</evidence>
<evidence type="ECO:0000256" key="3">
    <source>
        <dbReference type="ARBA" id="ARBA00022448"/>
    </source>
</evidence>
<comment type="similarity">
    <text evidence="2 9">Belongs to the mitochondrial carrier (TC 2.A.29) family.</text>
</comment>
<feature type="repeat" description="Solcar" evidence="8">
    <location>
        <begin position="1"/>
        <end position="62"/>
    </location>
</feature>
<evidence type="ECO:0000256" key="1">
    <source>
        <dbReference type="ARBA" id="ARBA00004141"/>
    </source>
</evidence>
<comment type="subcellular location">
    <subcellularLocation>
        <location evidence="1">Membrane</location>
        <topology evidence="1">Multi-pass membrane protein</topology>
    </subcellularLocation>
</comment>
<keyword evidence="7 8" id="KW-0472">Membrane</keyword>
<dbReference type="Pfam" id="PF00153">
    <property type="entry name" value="Mito_carr"/>
    <property type="match status" value="3"/>
</dbReference>
<dbReference type="GO" id="GO:0016020">
    <property type="term" value="C:membrane"/>
    <property type="evidence" value="ECO:0007669"/>
    <property type="project" value="UniProtKB-SubCell"/>
</dbReference>
<keyword evidence="4 8" id="KW-0812">Transmembrane</keyword>
<evidence type="ECO:0008006" key="11">
    <source>
        <dbReference type="Google" id="ProtNLM"/>
    </source>
</evidence>
<proteinExistence type="inferred from homology"/>
<keyword evidence="6" id="KW-1133">Transmembrane helix</keyword>
<dbReference type="InterPro" id="IPR023395">
    <property type="entry name" value="MCP_dom_sf"/>
</dbReference>
<evidence type="ECO:0000256" key="2">
    <source>
        <dbReference type="ARBA" id="ARBA00006375"/>
    </source>
</evidence>
<dbReference type="AlphaFoldDB" id="A0A6V1WYU8"/>
<reference evidence="10" key="1">
    <citation type="submission" date="2021-01" db="EMBL/GenBank/DDBJ databases">
        <authorList>
            <person name="Corre E."/>
            <person name="Pelletier E."/>
            <person name="Niang G."/>
            <person name="Scheremetjew M."/>
            <person name="Finn R."/>
            <person name="Kale V."/>
            <person name="Holt S."/>
            <person name="Cochrane G."/>
            <person name="Meng A."/>
            <person name="Brown T."/>
            <person name="Cohen L."/>
        </authorList>
    </citation>
    <scope>NUCLEOTIDE SEQUENCE</scope>
    <source>
        <strain evidence="10">CCMP3107</strain>
    </source>
</reference>
<dbReference type="SUPFAM" id="SSF103506">
    <property type="entry name" value="Mitochondrial carrier"/>
    <property type="match status" value="1"/>
</dbReference>
<gene>
    <name evidence="10" type="ORF">HAKA00212_LOCUS25415</name>
</gene>
<evidence type="ECO:0000256" key="7">
    <source>
        <dbReference type="ARBA" id="ARBA00023136"/>
    </source>
</evidence>
<accession>A0A6V1WYU8</accession>
<dbReference type="EMBL" id="HBIU01058454">
    <property type="protein sequence ID" value="CAE0651377.1"/>
    <property type="molecule type" value="Transcribed_RNA"/>
</dbReference>
<name>A0A6V1WYU8_HETAK</name>
<dbReference type="InterPro" id="IPR018108">
    <property type="entry name" value="MCP_transmembrane"/>
</dbReference>
<evidence type="ECO:0000256" key="4">
    <source>
        <dbReference type="ARBA" id="ARBA00022692"/>
    </source>
</evidence>
<evidence type="ECO:0000256" key="9">
    <source>
        <dbReference type="RuleBase" id="RU000488"/>
    </source>
</evidence>
<dbReference type="PANTHER" id="PTHR45667">
    <property type="entry name" value="S-ADENOSYLMETHIONINE MITOCHONDRIAL CARRIER PROTEIN"/>
    <property type="match status" value="1"/>
</dbReference>
<dbReference type="PROSITE" id="PS50920">
    <property type="entry name" value="SOLCAR"/>
    <property type="match status" value="3"/>
</dbReference>
<organism evidence="10">
    <name type="scientific">Heterosigma akashiwo</name>
    <name type="common">Chromophytic alga</name>
    <name type="synonym">Heterosigma carterae</name>
    <dbReference type="NCBI Taxonomy" id="2829"/>
    <lineage>
        <taxon>Eukaryota</taxon>
        <taxon>Sar</taxon>
        <taxon>Stramenopiles</taxon>
        <taxon>Ochrophyta</taxon>
        <taxon>Raphidophyceae</taxon>
        <taxon>Chattonellales</taxon>
        <taxon>Chattonellaceae</taxon>
        <taxon>Heterosigma</taxon>
    </lineage>
</organism>
<keyword evidence="5" id="KW-0677">Repeat</keyword>
<feature type="repeat" description="Solcar" evidence="8">
    <location>
        <begin position="71"/>
        <end position="155"/>
    </location>
</feature>
<evidence type="ECO:0000256" key="8">
    <source>
        <dbReference type="PROSITE-ProRule" id="PRU00282"/>
    </source>
</evidence>